<dbReference type="KEGG" id="pspw:BJG93_09340"/>
<evidence type="ECO:0000313" key="1">
    <source>
        <dbReference type="EMBL" id="APA85565.1"/>
    </source>
</evidence>
<keyword evidence="2" id="KW-1185">Reference proteome</keyword>
<sequence length="145" mass="16661">MEKSNYANVRDIQNFPSFHDAELFRIEHRRDEREFELGFKRVNGEIEVLLFKRVISLRMLDFAEQNVVSRVLLSPKHSFSVSDVRTIIGWIRSWTDSKPALVSQEQAEKIAQDILAGKATLFALDPSCGAEVAVLCESAWLRQHD</sequence>
<dbReference type="EMBL" id="CP017561">
    <property type="protein sequence ID" value="APA85565.1"/>
    <property type="molecule type" value="Genomic_DNA"/>
</dbReference>
<dbReference type="AlphaFoldDB" id="A0A1I9YGY2"/>
<proteinExistence type="predicted"/>
<reference evidence="1" key="1">
    <citation type="submission" date="2016-09" db="EMBL/GenBank/DDBJ databases">
        <title>The Complete Genome of Burkholderia sprentiae wsm5005.</title>
        <authorList>
            <person name="De Meyer S."/>
            <person name="Wang P."/>
            <person name="Terpolilli J."/>
        </authorList>
    </citation>
    <scope>NUCLEOTIDE SEQUENCE [LARGE SCALE GENOMIC DNA]</scope>
    <source>
        <strain evidence="1">WSM5005</strain>
    </source>
</reference>
<gene>
    <name evidence="1" type="ORF">BJG93_09340</name>
</gene>
<organism evidence="1 2">
    <name type="scientific">Paraburkholderia sprentiae WSM5005</name>
    <dbReference type="NCBI Taxonomy" id="754502"/>
    <lineage>
        <taxon>Bacteria</taxon>
        <taxon>Pseudomonadati</taxon>
        <taxon>Pseudomonadota</taxon>
        <taxon>Betaproteobacteria</taxon>
        <taxon>Burkholderiales</taxon>
        <taxon>Burkholderiaceae</taxon>
        <taxon>Paraburkholderia</taxon>
    </lineage>
</organism>
<dbReference type="OrthoDB" id="9027482at2"/>
<name>A0A1I9YGY2_9BURK</name>
<evidence type="ECO:0000313" key="2">
    <source>
        <dbReference type="Proteomes" id="UP000179860"/>
    </source>
</evidence>
<dbReference type="Proteomes" id="UP000179860">
    <property type="component" value="Chromosome 1"/>
</dbReference>
<dbReference type="RefSeq" id="WP_027196940.1">
    <property type="nucleotide sequence ID" value="NZ_CP017561.2"/>
</dbReference>
<reference evidence="1" key="2">
    <citation type="submission" date="2021-06" db="EMBL/GenBank/DDBJ databases">
        <authorList>
            <person name="Rogers T.H."/>
            <person name="Ramsay J.P."/>
            <person name="Wang P."/>
            <person name="Terpolilli J."/>
        </authorList>
    </citation>
    <scope>NUCLEOTIDE SEQUENCE [LARGE SCALE GENOMIC DNA]</scope>
    <source>
        <strain evidence="1">WSM5005</strain>
    </source>
</reference>
<protein>
    <submittedName>
        <fullName evidence="1">Uncharacterized protein</fullName>
    </submittedName>
</protein>
<accession>A0A1I9YGY2</accession>